<feature type="domain" description="2EXR" evidence="1">
    <location>
        <begin position="75"/>
        <end position="163"/>
    </location>
</feature>
<evidence type="ECO:0000313" key="2">
    <source>
        <dbReference type="EMBL" id="KAF4448958.1"/>
    </source>
</evidence>
<dbReference type="OrthoDB" id="3561261at2759"/>
<comment type="caution">
    <text evidence="2">The sequence shown here is derived from an EMBL/GenBank/DDBJ whole genome shotgun (WGS) entry which is preliminary data.</text>
</comment>
<dbReference type="EMBL" id="JAADYS010003260">
    <property type="protein sequence ID" value="KAF4448958.1"/>
    <property type="molecule type" value="Genomic_DNA"/>
</dbReference>
<dbReference type="PANTHER" id="PTHR35910:SF6">
    <property type="entry name" value="2EXR DOMAIN-CONTAINING PROTEIN"/>
    <property type="match status" value="1"/>
</dbReference>
<name>A0A8H4KG01_9HYPO</name>
<accession>A0A8H4KG01</accession>
<organism evidence="2 3">
    <name type="scientific">Fusarium albosuccineum</name>
    <dbReference type="NCBI Taxonomy" id="1237068"/>
    <lineage>
        <taxon>Eukaryota</taxon>
        <taxon>Fungi</taxon>
        <taxon>Dikarya</taxon>
        <taxon>Ascomycota</taxon>
        <taxon>Pezizomycotina</taxon>
        <taxon>Sordariomycetes</taxon>
        <taxon>Hypocreomycetidae</taxon>
        <taxon>Hypocreales</taxon>
        <taxon>Nectriaceae</taxon>
        <taxon>Fusarium</taxon>
        <taxon>Fusarium decemcellulare species complex</taxon>
    </lineage>
</organism>
<dbReference type="PANTHER" id="PTHR35910">
    <property type="entry name" value="2EXR DOMAIN-CONTAINING PROTEIN"/>
    <property type="match status" value="1"/>
</dbReference>
<gene>
    <name evidence="2" type="ORF">FALBO_16731</name>
</gene>
<dbReference type="AlphaFoldDB" id="A0A8H4KG01"/>
<evidence type="ECO:0000313" key="3">
    <source>
        <dbReference type="Proteomes" id="UP000554235"/>
    </source>
</evidence>
<dbReference type="Proteomes" id="UP000554235">
    <property type="component" value="Unassembled WGS sequence"/>
</dbReference>
<dbReference type="InterPro" id="IPR045518">
    <property type="entry name" value="2EXR"/>
</dbReference>
<keyword evidence="3" id="KW-1185">Reference proteome</keyword>
<reference evidence="2 3" key="1">
    <citation type="submission" date="2020-01" db="EMBL/GenBank/DDBJ databases">
        <title>Identification and distribution of gene clusters putatively required for synthesis of sphingolipid metabolism inhibitors in phylogenetically diverse species of the filamentous fungus Fusarium.</title>
        <authorList>
            <person name="Kim H.-S."/>
            <person name="Busman M."/>
            <person name="Brown D.W."/>
            <person name="Divon H."/>
            <person name="Uhlig S."/>
            <person name="Proctor R.H."/>
        </authorList>
    </citation>
    <scope>NUCLEOTIDE SEQUENCE [LARGE SCALE GENOMIC DNA]</scope>
    <source>
        <strain evidence="2 3">NRRL 20459</strain>
    </source>
</reference>
<proteinExistence type="predicted"/>
<protein>
    <recommendedName>
        <fullName evidence="1">2EXR domain-containing protein</fullName>
    </recommendedName>
</protein>
<sequence length="297" mass="34267">MSAQHPKPSLASRALSEVDVRAGDGTQPILSCVLWHLLITSGSQLVHVRAEIGSQTTNETGKNIHMKEASTSPTFPQFKKFPPEVRAIIWEYSFGGPRIFRTKPFNSWDIQGCMSMVVNHKPPASSQTCREAREVSKKCGKFLFGQFGTPLKSLWFNPSKDILYWDMSCFPPFQKDEPIDTDIVRYLAIDWWRSDEHDWWEGDYEGWELFELVRCNFLNCQKIMIVMEHKTLPNGDVQFLPVRNHDEVVLNVSEHGTDFIDWGEFKRGLKKTCKVFTEDSYRLPPLEPVEVVPIRSR</sequence>
<dbReference type="Pfam" id="PF20150">
    <property type="entry name" value="2EXR"/>
    <property type="match status" value="1"/>
</dbReference>
<evidence type="ECO:0000259" key="1">
    <source>
        <dbReference type="Pfam" id="PF20150"/>
    </source>
</evidence>